<gene>
    <name evidence="2" type="ORF">QBC42DRAFT_275212</name>
</gene>
<dbReference type="EMBL" id="MU865046">
    <property type="protein sequence ID" value="KAK4459104.1"/>
    <property type="molecule type" value="Genomic_DNA"/>
</dbReference>
<sequence length="79" mass="9844">MWRPFFSFFFFFFGKRAQHPVMRSALEDIIDRQSSQGKLIPQKKINKLQDWWDLLSYWTEYFFTFQVILSFWVNNLKHD</sequence>
<keyword evidence="3" id="KW-1185">Reference proteome</keyword>
<evidence type="ECO:0000313" key="2">
    <source>
        <dbReference type="EMBL" id="KAK4459104.1"/>
    </source>
</evidence>
<proteinExistence type="predicted"/>
<feature type="signal peptide" evidence="1">
    <location>
        <begin position="1"/>
        <end position="17"/>
    </location>
</feature>
<evidence type="ECO:0000256" key="1">
    <source>
        <dbReference type="SAM" id="SignalP"/>
    </source>
</evidence>
<protein>
    <submittedName>
        <fullName evidence="2">Uncharacterized protein</fullName>
    </submittedName>
</protein>
<reference evidence="2" key="2">
    <citation type="submission" date="2023-06" db="EMBL/GenBank/DDBJ databases">
        <authorList>
            <consortium name="Lawrence Berkeley National Laboratory"/>
            <person name="Mondo S.J."/>
            <person name="Hensen N."/>
            <person name="Bonometti L."/>
            <person name="Westerberg I."/>
            <person name="Brannstrom I.O."/>
            <person name="Guillou S."/>
            <person name="Cros-Aarteil S."/>
            <person name="Calhoun S."/>
            <person name="Haridas S."/>
            <person name="Kuo A."/>
            <person name="Pangilinan J."/>
            <person name="Riley R."/>
            <person name="Labutti K."/>
            <person name="Andreopoulos B."/>
            <person name="Lipzen A."/>
            <person name="Chen C."/>
            <person name="Yanf M."/>
            <person name="Daum C."/>
            <person name="Ng V."/>
            <person name="Clum A."/>
            <person name="Steindorff A."/>
            <person name="Ohm R."/>
            <person name="Martin F."/>
            <person name="Silar P."/>
            <person name="Natvig D."/>
            <person name="Lalanne C."/>
            <person name="Gautier V."/>
            <person name="Ament-Velasquez S.L."/>
            <person name="Kruys A."/>
            <person name="Hutchinson M.I."/>
            <person name="Powell A.J."/>
            <person name="Barry K."/>
            <person name="Miller A.N."/>
            <person name="Grigoriev I.V."/>
            <person name="Debuchy R."/>
            <person name="Gladieux P."/>
            <person name="Thoren M.H."/>
            <person name="Johannesson H."/>
        </authorList>
    </citation>
    <scope>NUCLEOTIDE SEQUENCE</scope>
    <source>
        <strain evidence="2">PSN324</strain>
    </source>
</reference>
<feature type="chain" id="PRO_5043900227" evidence="1">
    <location>
        <begin position="18"/>
        <end position="79"/>
    </location>
</feature>
<dbReference type="AlphaFoldDB" id="A0AAV9HFX6"/>
<dbReference type="Proteomes" id="UP001321749">
    <property type="component" value="Unassembled WGS sequence"/>
</dbReference>
<reference evidence="2" key="1">
    <citation type="journal article" date="2023" name="Mol. Phylogenet. Evol.">
        <title>Genome-scale phylogeny and comparative genomics of the fungal order Sordariales.</title>
        <authorList>
            <person name="Hensen N."/>
            <person name="Bonometti L."/>
            <person name="Westerberg I."/>
            <person name="Brannstrom I.O."/>
            <person name="Guillou S."/>
            <person name="Cros-Aarteil S."/>
            <person name="Calhoun S."/>
            <person name="Haridas S."/>
            <person name="Kuo A."/>
            <person name="Mondo S."/>
            <person name="Pangilinan J."/>
            <person name="Riley R."/>
            <person name="LaButti K."/>
            <person name="Andreopoulos B."/>
            <person name="Lipzen A."/>
            <person name="Chen C."/>
            <person name="Yan M."/>
            <person name="Daum C."/>
            <person name="Ng V."/>
            <person name="Clum A."/>
            <person name="Steindorff A."/>
            <person name="Ohm R.A."/>
            <person name="Martin F."/>
            <person name="Silar P."/>
            <person name="Natvig D.O."/>
            <person name="Lalanne C."/>
            <person name="Gautier V."/>
            <person name="Ament-Velasquez S.L."/>
            <person name="Kruys A."/>
            <person name="Hutchinson M.I."/>
            <person name="Powell A.J."/>
            <person name="Barry K."/>
            <person name="Miller A.N."/>
            <person name="Grigoriev I.V."/>
            <person name="Debuchy R."/>
            <person name="Gladieux P."/>
            <person name="Hiltunen Thoren M."/>
            <person name="Johannesson H."/>
        </authorList>
    </citation>
    <scope>NUCLEOTIDE SEQUENCE</scope>
    <source>
        <strain evidence="2">PSN324</strain>
    </source>
</reference>
<accession>A0AAV9HFX6</accession>
<comment type="caution">
    <text evidence="2">The sequence shown here is derived from an EMBL/GenBank/DDBJ whole genome shotgun (WGS) entry which is preliminary data.</text>
</comment>
<name>A0AAV9HFX6_9PEZI</name>
<organism evidence="2 3">
    <name type="scientific">Cladorrhinum samala</name>
    <dbReference type="NCBI Taxonomy" id="585594"/>
    <lineage>
        <taxon>Eukaryota</taxon>
        <taxon>Fungi</taxon>
        <taxon>Dikarya</taxon>
        <taxon>Ascomycota</taxon>
        <taxon>Pezizomycotina</taxon>
        <taxon>Sordariomycetes</taxon>
        <taxon>Sordariomycetidae</taxon>
        <taxon>Sordariales</taxon>
        <taxon>Podosporaceae</taxon>
        <taxon>Cladorrhinum</taxon>
    </lineage>
</organism>
<evidence type="ECO:0000313" key="3">
    <source>
        <dbReference type="Proteomes" id="UP001321749"/>
    </source>
</evidence>
<keyword evidence="1" id="KW-0732">Signal</keyword>